<evidence type="ECO:0000256" key="1">
    <source>
        <dbReference type="SAM" id="MobiDB-lite"/>
    </source>
</evidence>
<feature type="non-terminal residue" evidence="2">
    <location>
        <position position="144"/>
    </location>
</feature>
<accession>A0A9N9JLQ5</accession>
<gene>
    <name evidence="2" type="ORF">DERYTH_LOCUS20812</name>
</gene>
<proteinExistence type="predicted"/>
<comment type="caution">
    <text evidence="2">The sequence shown here is derived from an EMBL/GenBank/DDBJ whole genome shotgun (WGS) entry which is preliminary data.</text>
</comment>
<evidence type="ECO:0000313" key="2">
    <source>
        <dbReference type="EMBL" id="CAG8788002.1"/>
    </source>
</evidence>
<name>A0A9N9JLQ5_9GLOM</name>
<keyword evidence="3" id="KW-1185">Reference proteome</keyword>
<dbReference type="EMBL" id="CAJVPY010025286">
    <property type="protein sequence ID" value="CAG8788002.1"/>
    <property type="molecule type" value="Genomic_DNA"/>
</dbReference>
<sequence length="144" mass="14471">ITVNTPTGTLSTGALATITWAVNGVAPTILGSLKIRNKATNEDTTIEEALDLSKLSKQWKVNVQPGQYLFVINDGSGERFSGNFNVISGVPLSGAPSSPTDGTSAGNAPAAAPAKPPSSSAPNPPNNSPASGSRPAKPTGSTTT</sequence>
<protein>
    <submittedName>
        <fullName evidence="2">27246_t:CDS:1</fullName>
    </submittedName>
</protein>
<reference evidence="2" key="1">
    <citation type="submission" date="2021-06" db="EMBL/GenBank/DDBJ databases">
        <authorList>
            <person name="Kallberg Y."/>
            <person name="Tangrot J."/>
            <person name="Rosling A."/>
        </authorList>
    </citation>
    <scope>NUCLEOTIDE SEQUENCE</scope>
    <source>
        <strain evidence="2">MA453B</strain>
    </source>
</reference>
<evidence type="ECO:0000313" key="3">
    <source>
        <dbReference type="Proteomes" id="UP000789405"/>
    </source>
</evidence>
<feature type="compositionally biased region" description="Low complexity" evidence="1">
    <location>
        <begin position="104"/>
        <end position="121"/>
    </location>
</feature>
<feature type="non-terminal residue" evidence="2">
    <location>
        <position position="1"/>
    </location>
</feature>
<dbReference type="OrthoDB" id="2317675at2759"/>
<organism evidence="2 3">
    <name type="scientific">Dentiscutata erythropus</name>
    <dbReference type="NCBI Taxonomy" id="1348616"/>
    <lineage>
        <taxon>Eukaryota</taxon>
        <taxon>Fungi</taxon>
        <taxon>Fungi incertae sedis</taxon>
        <taxon>Mucoromycota</taxon>
        <taxon>Glomeromycotina</taxon>
        <taxon>Glomeromycetes</taxon>
        <taxon>Diversisporales</taxon>
        <taxon>Gigasporaceae</taxon>
        <taxon>Dentiscutata</taxon>
    </lineage>
</organism>
<feature type="region of interest" description="Disordered" evidence="1">
    <location>
        <begin position="88"/>
        <end position="144"/>
    </location>
</feature>
<dbReference type="AlphaFoldDB" id="A0A9N9JLQ5"/>
<dbReference type="Proteomes" id="UP000789405">
    <property type="component" value="Unassembled WGS sequence"/>
</dbReference>